<dbReference type="PANTHER" id="PTHR14353">
    <property type="entry name" value="MYRISTOYLATED ALANINE-RICH C-KINASE SUBSTRATE MARCKS"/>
    <property type="match status" value="1"/>
</dbReference>
<evidence type="ECO:0000256" key="8">
    <source>
        <dbReference type="ARBA" id="ARBA00023212"/>
    </source>
</evidence>
<sequence length="249" mass="26733">MLTQFSLSRPKFQIIPDVPEKLASAQAQENQLVEDQHEGRRLRTVDRVLKGPKGIRKRLLEERQKQKVRGKRSTQPLAENSADRRSLRSPSTGKPGQNEGVLGPRHPLRAAQKVPMSSALQDALLHRLATAGLAKAHMGQETEPKTSPTAFGFQKRPVGQKTKRQHPLWREPGAAPHTAQQTPIVGSQSSKAPRGDVTAKEAAGASSAKANGQENGHVNSNGDLSPKGEGELPLVNGTDEAAGATGDAF</sequence>
<dbReference type="GO" id="GO:0007015">
    <property type="term" value="P:actin filament organization"/>
    <property type="evidence" value="ECO:0007669"/>
    <property type="project" value="TreeGrafter"/>
</dbReference>
<keyword evidence="7" id="KW-0472">Membrane</keyword>
<evidence type="ECO:0000256" key="6">
    <source>
        <dbReference type="ARBA" id="ARBA00022707"/>
    </source>
</evidence>
<evidence type="ECO:0000256" key="3">
    <source>
        <dbReference type="ARBA" id="ARBA00006456"/>
    </source>
</evidence>
<reference evidence="13 14" key="1">
    <citation type="journal article" date="2011" name="Nature">
        <title>Genome sequencing reveals insights into physiology and longevity of the naked mole rat.</title>
        <authorList>
            <person name="Kim E.B."/>
            <person name="Fang X."/>
            <person name="Fushan A.A."/>
            <person name="Huang Z."/>
            <person name="Lobanov A.V."/>
            <person name="Han L."/>
            <person name="Marino S.M."/>
            <person name="Sun X."/>
            <person name="Turanov A.A."/>
            <person name="Yang P."/>
            <person name="Yim S.H."/>
            <person name="Zhao X."/>
            <person name="Kasaikina M.V."/>
            <person name="Stoletzki N."/>
            <person name="Peng C."/>
            <person name="Polak P."/>
            <person name="Xiong Z."/>
            <person name="Kiezun A."/>
            <person name="Zhu Y."/>
            <person name="Chen Y."/>
            <person name="Kryukov G.V."/>
            <person name="Zhang Q."/>
            <person name="Peshkin L."/>
            <person name="Yang L."/>
            <person name="Bronson R.T."/>
            <person name="Buffenstein R."/>
            <person name="Wang B."/>
            <person name="Han C."/>
            <person name="Li Q."/>
            <person name="Chen L."/>
            <person name="Zhao W."/>
            <person name="Sunyaev S.R."/>
            <person name="Park T.J."/>
            <person name="Zhang G."/>
            <person name="Wang J."/>
            <person name="Gladyshev V.N."/>
        </authorList>
    </citation>
    <scope>NUCLEOTIDE SEQUENCE [LARGE SCALE GENOMIC DNA]</scope>
</reference>
<keyword evidence="9" id="KW-0449">Lipoprotein</keyword>
<protein>
    <recommendedName>
        <fullName evidence="10">MARCKS-related protein</fullName>
    </recommendedName>
    <alternativeName>
        <fullName evidence="11">MARCKS-like protein 1</fullName>
    </alternativeName>
</protein>
<feature type="compositionally biased region" description="Polar residues" evidence="12">
    <location>
        <begin position="178"/>
        <end position="191"/>
    </location>
</feature>
<dbReference type="InParanoid" id="G5C2A5"/>
<keyword evidence="4" id="KW-1003">Cell membrane</keyword>
<dbReference type="GO" id="GO:0005516">
    <property type="term" value="F:calmodulin binding"/>
    <property type="evidence" value="ECO:0007669"/>
    <property type="project" value="InterPro"/>
</dbReference>
<evidence type="ECO:0000256" key="11">
    <source>
        <dbReference type="ARBA" id="ARBA00041349"/>
    </source>
</evidence>
<evidence type="ECO:0000256" key="4">
    <source>
        <dbReference type="ARBA" id="ARBA00022475"/>
    </source>
</evidence>
<dbReference type="EMBL" id="JH173008">
    <property type="protein sequence ID" value="EHB15666.1"/>
    <property type="molecule type" value="Genomic_DNA"/>
</dbReference>
<dbReference type="GO" id="GO:0005856">
    <property type="term" value="C:cytoskeleton"/>
    <property type="evidence" value="ECO:0007669"/>
    <property type="project" value="UniProtKB-SubCell"/>
</dbReference>
<evidence type="ECO:0000256" key="12">
    <source>
        <dbReference type="SAM" id="MobiDB-lite"/>
    </source>
</evidence>
<dbReference type="Pfam" id="PF02063">
    <property type="entry name" value="MARCKS"/>
    <property type="match status" value="1"/>
</dbReference>
<evidence type="ECO:0000256" key="2">
    <source>
        <dbReference type="ARBA" id="ARBA00004245"/>
    </source>
</evidence>
<feature type="region of interest" description="Disordered" evidence="12">
    <location>
        <begin position="60"/>
        <end position="104"/>
    </location>
</feature>
<feature type="compositionally biased region" description="Polar residues" evidence="12">
    <location>
        <begin position="212"/>
        <end position="223"/>
    </location>
</feature>
<keyword evidence="8" id="KW-0206">Cytoskeleton</keyword>
<evidence type="ECO:0000256" key="9">
    <source>
        <dbReference type="ARBA" id="ARBA00023288"/>
    </source>
</evidence>
<accession>G5C2A5</accession>
<evidence type="ECO:0000256" key="1">
    <source>
        <dbReference type="ARBA" id="ARBA00004193"/>
    </source>
</evidence>
<organism evidence="13 14">
    <name type="scientific">Heterocephalus glaber</name>
    <name type="common">Naked mole rat</name>
    <dbReference type="NCBI Taxonomy" id="10181"/>
    <lineage>
        <taxon>Eukaryota</taxon>
        <taxon>Metazoa</taxon>
        <taxon>Chordata</taxon>
        <taxon>Craniata</taxon>
        <taxon>Vertebrata</taxon>
        <taxon>Euteleostomi</taxon>
        <taxon>Mammalia</taxon>
        <taxon>Eutheria</taxon>
        <taxon>Euarchontoglires</taxon>
        <taxon>Glires</taxon>
        <taxon>Rodentia</taxon>
        <taxon>Hystricomorpha</taxon>
        <taxon>Bathyergidae</taxon>
        <taxon>Heterocephalus</taxon>
    </lineage>
</organism>
<dbReference type="PRINTS" id="PR00963">
    <property type="entry name" value="MARCKS"/>
</dbReference>
<keyword evidence="5" id="KW-0963">Cytoplasm</keyword>
<feature type="compositionally biased region" description="Low complexity" evidence="12">
    <location>
        <begin position="237"/>
        <end position="249"/>
    </location>
</feature>
<evidence type="ECO:0000313" key="14">
    <source>
        <dbReference type="Proteomes" id="UP000006813"/>
    </source>
</evidence>
<comment type="subcellular location">
    <subcellularLocation>
        <location evidence="1">Cell membrane</location>
        <topology evidence="1">Lipid-anchor</topology>
    </subcellularLocation>
    <subcellularLocation>
        <location evidence="2">Cytoplasm</location>
        <location evidence="2">Cytoskeleton</location>
    </subcellularLocation>
</comment>
<dbReference type="AlphaFoldDB" id="G5C2A5"/>
<dbReference type="PANTHER" id="PTHR14353:SF8">
    <property type="entry name" value="MARCKS-RELATED PROTEIN"/>
    <property type="match status" value="1"/>
</dbReference>
<dbReference type="GO" id="GO:0007417">
    <property type="term" value="P:central nervous system development"/>
    <property type="evidence" value="ECO:0007669"/>
    <property type="project" value="TreeGrafter"/>
</dbReference>
<evidence type="ECO:0000313" key="13">
    <source>
        <dbReference type="EMBL" id="EHB15666.1"/>
    </source>
</evidence>
<comment type="similarity">
    <text evidence="3">Belongs to the MARCKS family.</text>
</comment>
<dbReference type="GO" id="GO:0051015">
    <property type="term" value="F:actin filament binding"/>
    <property type="evidence" value="ECO:0007669"/>
    <property type="project" value="TreeGrafter"/>
</dbReference>
<evidence type="ECO:0000256" key="5">
    <source>
        <dbReference type="ARBA" id="ARBA00022490"/>
    </source>
</evidence>
<proteinExistence type="inferred from homology"/>
<feature type="region of interest" description="Disordered" evidence="12">
    <location>
        <begin position="135"/>
        <end position="249"/>
    </location>
</feature>
<dbReference type="GO" id="GO:0005737">
    <property type="term" value="C:cytoplasm"/>
    <property type="evidence" value="ECO:0007669"/>
    <property type="project" value="TreeGrafter"/>
</dbReference>
<dbReference type="InterPro" id="IPR002101">
    <property type="entry name" value="MARCKS"/>
</dbReference>
<feature type="compositionally biased region" description="Low complexity" evidence="12">
    <location>
        <begin position="200"/>
        <end position="210"/>
    </location>
</feature>
<name>G5C2A5_HETGA</name>
<dbReference type="GO" id="GO:0005886">
    <property type="term" value="C:plasma membrane"/>
    <property type="evidence" value="ECO:0007669"/>
    <property type="project" value="UniProtKB-SubCell"/>
</dbReference>
<gene>
    <name evidence="13" type="ORF">GW7_16636</name>
</gene>
<evidence type="ECO:0000256" key="7">
    <source>
        <dbReference type="ARBA" id="ARBA00023136"/>
    </source>
</evidence>
<dbReference type="Proteomes" id="UP000006813">
    <property type="component" value="Unassembled WGS sequence"/>
</dbReference>
<evidence type="ECO:0000256" key="10">
    <source>
        <dbReference type="ARBA" id="ARBA00039678"/>
    </source>
</evidence>
<keyword evidence="6" id="KW-0519">Myristate</keyword>